<feature type="transmembrane region" description="Helical" evidence="1">
    <location>
        <begin position="81"/>
        <end position="100"/>
    </location>
</feature>
<dbReference type="Proteomes" id="UP000003688">
    <property type="component" value="Unassembled WGS sequence"/>
</dbReference>
<dbReference type="STRING" id="320771.Cflav_PD5316"/>
<dbReference type="AlphaFoldDB" id="B9XCL3"/>
<accession>B9XCL3</accession>
<sequence>MFNLEQEIKKWRRQLAAGGIKSSAALEELECHLREDIQRQMQSGVGAQPAFEDAVRRIGKVETLKEEFMKIKRTEAQQRRLARISLIIGGMVYLLGGIFGLLKSDLGSTERLLGFAAVIFSLLSLGSGRYLSRFLPVLTSDRARIKVQFACALPAVAWVFVYFYVILPHCNLTLGEVVVATLWGIAPLAIVGGITNGMDEAAYISTHSAS</sequence>
<keyword evidence="3" id="KW-1185">Reference proteome</keyword>
<proteinExistence type="predicted"/>
<dbReference type="OrthoDB" id="571071at2"/>
<dbReference type="EMBL" id="ABOX02000004">
    <property type="protein sequence ID" value="EEF62681.1"/>
    <property type="molecule type" value="Genomic_DNA"/>
</dbReference>
<keyword evidence="1" id="KW-0472">Membrane</keyword>
<evidence type="ECO:0000313" key="3">
    <source>
        <dbReference type="Proteomes" id="UP000003688"/>
    </source>
</evidence>
<feature type="transmembrane region" description="Helical" evidence="1">
    <location>
        <begin position="143"/>
        <end position="165"/>
    </location>
</feature>
<comment type="caution">
    <text evidence="2">The sequence shown here is derived from an EMBL/GenBank/DDBJ whole genome shotgun (WGS) entry which is preliminary data.</text>
</comment>
<protein>
    <submittedName>
        <fullName evidence="2">Uncharacterized protein</fullName>
    </submittedName>
</protein>
<evidence type="ECO:0000313" key="2">
    <source>
        <dbReference type="EMBL" id="EEF62681.1"/>
    </source>
</evidence>
<keyword evidence="1" id="KW-1133">Transmembrane helix</keyword>
<organism evidence="2 3">
    <name type="scientific">Pedosphaera parvula (strain Ellin514)</name>
    <dbReference type="NCBI Taxonomy" id="320771"/>
    <lineage>
        <taxon>Bacteria</taxon>
        <taxon>Pseudomonadati</taxon>
        <taxon>Verrucomicrobiota</taxon>
        <taxon>Pedosphaerae</taxon>
        <taxon>Pedosphaerales</taxon>
        <taxon>Pedosphaeraceae</taxon>
        <taxon>Pedosphaera</taxon>
    </lineage>
</organism>
<name>B9XCL3_PEDPL</name>
<dbReference type="RefSeq" id="WP_007413561.1">
    <property type="nucleotide sequence ID" value="NZ_ABOX02000004.1"/>
</dbReference>
<keyword evidence="1" id="KW-0812">Transmembrane</keyword>
<reference evidence="2 3" key="1">
    <citation type="journal article" date="2011" name="J. Bacteriol.">
        <title>Genome sequence of 'Pedosphaera parvula' Ellin514, an aerobic Verrucomicrobial isolate from pasture soil.</title>
        <authorList>
            <person name="Kant R."/>
            <person name="van Passel M.W."/>
            <person name="Sangwan P."/>
            <person name="Palva A."/>
            <person name="Lucas S."/>
            <person name="Copeland A."/>
            <person name="Lapidus A."/>
            <person name="Glavina Del Rio T."/>
            <person name="Dalin E."/>
            <person name="Tice H."/>
            <person name="Bruce D."/>
            <person name="Goodwin L."/>
            <person name="Pitluck S."/>
            <person name="Chertkov O."/>
            <person name="Larimer F.W."/>
            <person name="Land M.L."/>
            <person name="Hauser L."/>
            <person name="Brettin T.S."/>
            <person name="Detter J.C."/>
            <person name="Han S."/>
            <person name="de Vos W.M."/>
            <person name="Janssen P.H."/>
            <person name="Smidt H."/>
        </authorList>
    </citation>
    <scope>NUCLEOTIDE SEQUENCE [LARGE SCALE GENOMIC DNA]</scope>
    <source>
        <strain evidence="2 3">Ellin514</strain>
    </source>
</reference>
<evidence type="ECO:0000256" key="1">
    <source>
        <dbReference type="SAM" id="Phobius"/>
    </source>
</evidence>
<feature type="transmembrane region" description="Helical" evidence="1">
    <location>
        <begin position="112"/>
        <end position="131"/>
    </location>
</feature>
<feature type="transmembrane region" description="Helical" evidence="1">
    <location>
        <begin position="177"/>
        <end position="195"/>
    </location>
</feature>
<gene>
    <name evidence="2" type="ORF">Cflav_PD5316</name>
</gene>